<dbReference type="InterPro" id="IPR052917">
    <property type="entry name" value="Stress-Dev_Protein"/>
</dbReference>
<dbReference type="Proteomes" id="UP001139311">
    <property type="component" value="Unassembled WGS sequence"/>
</dbReference>
<dbReference type="InterPro" id="IPR038725">
    <property type="entry name" value="YdaG_split_barrel_FMN-bd"/>
</dbReference>
<evidence type="ECO:0000259" key="2">
    <source>
        <dbReference type="Pfam" id="PF16242"/>
    </source>
</evidence>
<dbReference type="EMBL" id="JAJAQI010000011">
    <property type="protein sequence ID" value="MCB4821878.1"/>
    <property type="molecule type" value="Genomic_DNA"/>
</dbReference>
<dbReference type="AlphaFoldDB" id="A0A9X1IEK7"/>
<reference evidence="3" key="1">
    <citation type="submission" date="2021-10" db="EMBL/GenBank/DDBJ databases">
        <title>Roseicella aerolatum sp. nov., isolated from aerosols of e-waste dismantling site.</title>
        <authorList>
            <person name="Qin T."/>
        </authorList>
    </citation>
    <scope>NUCLEOTIDE SEQUENCE</scope>
    <source>
        <strain evidence="3">GB24</strain>
    </source>
</reference>
<organism evidence="3 4">
    <name type="scientific">Roseicella aerolata</name>
    <dbReference type="NCBI Taxonomy" id="2883479"/>
    <lineage>
        <taxon>Bacteria</taxon>
        <taxon>Pseudomonadati</taxon>
        <taxon>Pseudomonadota</taxon>
        <taxon>Alphaproteobacteria</taxon>
        <taxon>Acetobacterales</taxon>
        <taxon>Roseomonadaceae</taxon>
        <taxon>Roseicella</taxon>
    </lineage>
</organism>
<dbReference type="RefSeq" id="WP_226607289.1">
    <property type="nucleotide sequence ID" value="NZ_JAJAQI010000011.1"/>
</dbReference>
<feature type="region of interest" description="Disordered" evidence="1">
    <location>
        <begin position="152"/>
        <end position="171"/>
    </location>
</feature>
<dbReference type="Gene3D" id="2.30.110.10">
    <property type="entry name" value="Electron Transport, Fmn-binding Protein, Chain A"/>
    <property type="match status" value="1"/>
</dbReference>
<dbReference type="PANTHER" id="PTHR34818:SF1">
    <property type="entry name" value="PROTEIN BLI-3"/>
    <property type="match status" value="1"/>
</dbReference>
<protein>
    <submittedName>
        <fullName evidence="3">Pyridoxamine 5'-phosphate oxidase family protein</fullName>
    </submittedName>
</protein>
<dbReference type="InterPro" id="IPR012349">
    <property type="entry name" value="Split_barrel_FMN-bd"/>
</dbReference>
<sequence>MVETRSDAEAKRKVWEMIKDIGTTMMVTMDEQGRFRGRPMRASQKEFDGVLWFFTEGHSPKTGEVSQDERCLLAYSDPSSQNYVSIYGTAELVRDVAQQKKLWSEPLRTWFPGGAEDPKVALLKVTCEGAEYWDSPSSTLVHAYGYLKAVTTGEPPHPGANDKVDFSKQAG</sequence>
<dbReference type="Pfam" id="PF16242">
    <property type="entry name" value="Pyrid_ox_like"/>
    <property type="match status" value="1"/>
</dbReference>
<name>A0A9X1IEK7_9PROT</name>
<proteinExistence type="predicted"/>
<evidence type="ECO:0000313" key="3">
    <source>
        <dbReference type="EMBL" id="MCB4821878.1"/>
    </source>
</evidence>
<dbReference type="PANTHER" id="PTHR34818">
    <property type="entry name" value="PROTEIN BLI-3"/>
    <property type="match status" value="1"/>
</dbReference>
<evidence type="ECO:0000256" key="1">
    <source>
        <dbReference type="SAM" id="MobiDB-lite"/>
    </source>
</evidence>
<dbReference type="SUPFAM" id="SSF50475">
    <property type="entry name" value="FMN-binding split barrel"/>
    <property type="match status" value="1"/>
</dbReference>
<comment type="caution">
    <text evidence="3">The sequence shown here is derived from an EMBL/GenBank/DDBJ whole genome shotgun (WGS) entry which is preliminary data.</text>
</comment>
<keyword evidence="4" id="KW-1185">Reference proteome</keyword>
<feature type="compositionally biased region" description="Basic and acidic residues" evidence="1">
    <location>
        <begin position="160"/>
        <end position="171"/>
    </location>
</feature>
<gene>
    <name evidence="3" type="ORF">LHA35_09055</name>
</gene>
<feature type="domain" description="General stress protein FMN-binding split barrel" evidence="2">
    <location>
        <begin position="9"/>
        <end position="155"/>
    </location>
</feature>
<evidence type="ECO:0000313" key="4">
    <source>
        <dbReference type="Proteomes" id="UP001139311"/>
    </source>
</evidence>
<accession>A0A9X1IEK7</accession>